<feature type="region of interest" description="Disordered" evidence="6">
    <location>
        <begin position="1"/>
        <end position="43"/>
    </location>
</feature>
<dbReference type="PANTHER" id="PTHR30213:SF0">
    <property type="entry name" value="UPF0761 MEMBRANE PROTEIN YIHY"/>
    <property type="match status" value="1"/>
</dbReference>
<dbReference type="STRING" id="767452.AVL62_15985"/>
<evidence type="ECO:0000256" key="4">
    <source>
        <dbReference type="ARBA" id="ARBA00022989"/>
    </source>
</evidence>
<name>A0A0W8ICI1_9MICO</name>
<dbReference type="NCBIfam" id="TIGR00765">
    <property type="entry name" value="yihY_not_rbn"/>
    <property type="match status" value="1"/>
</dbReference>
<evidence type="ECO:0000256" key="6">
    <source>
        <dbReference type="SAM" id="MobiDB-lite"/>
    </source>
</evidence>
<sequence length="383" mass="41087">MSSSAANRKETGGKDSGRRAGQVDAPDPEREDKPDSPAQMTGPAWKYTAGKAFREFLDDECTDLAAALTYYAVLAIFPALIAIFSLLGLVGQSQQVVDAVMPVLSSVLGESGASTLEPVVESLATSPGAGLALVVGLATALWSASGYVTAFSRAMNRVYEIEEGRPVWKLRPVMLLITLVMVLMVVLVALMLIVSGPVATALGEAIGLGSTVITVWQIAKWPVVLVLVMLIVALLYYSTPNVQQPKFRWLSIGAAFAILVWVLISVAFGFYIANFSSYGATYGSFAGVIIFLLYLWITNLALLLGAEVDAELERSRQLIAGIQAEEDIQLPPRDDAKIRAAEEKEQADQDKARALRRSGGDTTDPDQAPGTVNGAEHPDRKDR</sequence>
<feature type="transmembrane region" description="Helical" evidence="7">
    <location>
        <begin position="173"/>
        <end position="198"/>
    </location>
</feature>
<keyword evidence="2" id="KW-1003">Cell membrane</keyword>
<feature type="transmembrane region" description="Helical" evidence="7">
    <location>
        <begin position="64"/>
        <end position="87"/>
    </location>
</feature>
<evidence type="ECO:0000256" key="1">
    <source>
        <dbReference type="ARBA" id="ARBA00004651"/>
    </source>
</evidence>
<evidence type="ECO:0000313" key="8">
    <source>
        <dbReference type="EMBL" id="KUG57624.1"/>
    </source>
</evidence>
<comment type="subcellular location">
    <subcellularLocation>
        <location evidence="1">Cell membrane</location>
        <topology evidence="1">Multi-pass membrane protein</topology>
    </subcellularLocation>
</comment>
<evidence type="ECO:0000256" key="5">
    <source>
        <dbReference type="ARBA" id="ARBA00023136"/>
    </source>
</evidence>
<reference evidence="8 9" key="1">
    <citation type="submission" date="2015-12" db="EMBL/GenBank/DDBJ databases">
        <title>Serinicoccus chungangenesis strain CD08_5 genome sequencing and assembly.</title>
        <authorList>
            <person name="Chander A.M."/>
            <person name="Kaur G."/>
            <person name="Nair G.R."/>
            <person name="Dhawan D.K."/>
            <person name="Kochhar R.K."/>
            <person name="Mayilraj S."/>
            <person name="Bhadada S.K."/>
        </authorList>
    </citation>
    <scope>NUCLEOTIDE SEQUENCE [LARGE SCALE GENOMIC DNA]</scope>
    <source>
        <strain evidence="8 9">CD08_5</strain>
    </source>
</reference>
<accession>A0A0W8ICI1</accession>
<feature type="transmembrane region" description="Helical" evidence="7">
    <location>
        <begin position="218"/>
        <end position="237"/>
    </location>
</feature>
<dbReference type="AlphaFoldDB" id="A0A0W8ICI1"/>
<comment type="caution">
    <text evidence="8">The sequence shown here is derived from an EMBL/GenBank/DDBJ whole genome shotgun (WGS) entry which is preliminary data.</text>
</comment>
<keyword evidence="4 7" id="KW-1133">Transmembrane helix</keyword>
<evidence type="ECO:0000256" key="2">
    <source>
        <dbReference type="ARBA" id="ARBA00022475"/>
    </source>
</evidence>
<dbReference type="GO" id="GO:0005886">
    <property type="term" value="C:plasma membrane"/>
    <property type="evidence" value="ECO:0007669"/>
    <property type="project" value="UniProtKB-SubCell"/>
</dbReference>
<feature type="compositionally biased region" description="Basic and acidic residues" evidence="6">
    <location>
        <begin position="7"/>
        <end position="18"/>
    </location>
</feature>
<evidence type="ECO:0000313" key="9">
    <source>
        <dbReference type="Proteomes" id="UP000054837"/>
    </source>
</evidence>
<protein>
    <submittedName>
        <fullName evidence="8">Ribonuclease BN</fullName>
    </submittedName>
</protein>
<feature type="transmembrane region" description="Helical" evidence="7">
    <location>
        <begin position="285"/>
        <end position="306"/>
    </location>
</feature>
<evidence type="ECO:0000256" key="3">
    <source>
        <dbReference type="ARBA" id="ARBA00022692"/>
    </source>
</evidence>
<feature type="region of interest" description="Disordered" evidence="6">
    <location>
        <begin position="330"/>
        <end position="383"/>
    </location>
</feature>
<dbReference type="Proteomes" id="UP000054837">
    <property type="component" value="Unassembled WGS sequence"/>
</dbReference>
<keyword evidence="9" id="KW-1185">Reference proteome</keyword>
<dbReference type="EMBL" id="LQBL01000004">
    <property type="protein sequence ID" value="KUG57624.1"/>
    <property type="molecule type" value="Genomic_DNA"/>
</dbReference>
<dbReference type="InterPro" id="IPR017039">
    <property type="entry name" value="Virul_fac_BrkB"/>
</dbReference>
<dbReference type="PANTHER" id="PTHR30213">
    <property type="entry name" value="INNER MEMBRANE PROTEIN YHJD"/>
    <property type="match status" value="1"/>
</dbReference>
<keyword evidence="5 7" id="KW-0472">Membrane</keyword>
<dbReference type="RefSeq" id="WP_058890193.1">
    <property type="nucleotide sequence ID" value="NZ_LQBL01000004.1"/>
</dbReference>
<feature type="transmembrane region" description="Helical" evidence="7">
    <location>
        <begin position="129"/>
        <end position="152"/>
    </location>
</feature>
<organism evidence="8 9">
    <name type="scientific">Serinicoccus chungangensis</name>
    <dbReference type="NCBI Taxonomy" id="767452"/>
    <lineage>
        <taxon>Bacteria</taxon>
        <taxon>Bacillati</taxon>
        <taxon>Actinomycetota</taxon>
        <taxon>Actinomycetes</taxon>
        <taxon>Micrococcales</taxon>
        <taxon>Ornithinimicrobiaceae</taxon>
        <taxon>Serinicoccus</taxon>
    </lineage>
</organism>
<feature type="transmembrane region" description="Helical" evidence="7">
    <location>
        <begin position="249"/>
        <end position="273"/>
    </location>
</feature>
<keyword evidence="3 7" id="KW-0812">Transmembrane</keyword>
<dbReference type="Pfam" id="PF03631">
    <property type="entry name" value="Virul_fac_BrkB"/>
    <property type="match status" value="1"/>
</dbReference>
<proteinExistence type="predicted"/>
<feature type="compositionally biased region" description="Basic and acidic residues" evidence="6">
    <location>
        <begin position="332"/>
        <end position="353"/>
    </location>
</feature>
<gene>
    <name evidence="8" type="ORF">AVL62_15985</name>
</gene>
<evidence type="ECO:0000256" key="7">
    <source>
        <dbReference type="SAM" id="Phobius"/>
    </source>
</evidence>